<keyword evidence="3" id="KW-1185">Reference proteome</keyword>
<evidence type="ECO:0008006" key="4">
    <source>
        <dbReference type="Google" id="ProtNLM"/>
    </source>
</evidence>
<feature type="signal peptide" evidence="1">
    <location>
        <begin position="1"/>
        <end position="25"/>
    </location>
</feature>
<keyword evidence="1" id="KW-0732">Signal</keyword>
<reference evidence="3" key="1">
    <citation type="journal article" date="2019" name="Int. J. Syst. Evol. Microbiol.">
        <title>The Global Catalogue of Microorganisms (GCM) 10K type strain sequencing project: providing services to taxonomists for standard genome sequencing and annotation.</title>
        <authorList>
            <consortium name="The Broad Institute Genomics Platform"/>
            <consortium name="The Broad Institute Genome Sequencing Center for Infectious Disease"/>
            <person name="Wu L."/>
            <person name="Ma J."/>
        </authorList>
    </citation>
    <scope>NUCLEOTIDE SEQUENCE [LARGE SCALE GENOMIC DNA]</scope>
    <source>
        <strain evidence="3">JCM 17190</strain>
    </source>
</reference>
<organism evidence="2 3">
    <name type="scientific">Celeribacter arenosi</name>
    <dbReference type="NCBI Taxonomy" id="792649"/>
    <lineage>
        <taxon>Bacteria</taxon>
        <taxon>Pseudomonadati</taxon>
        <taxon>Pseudomonadota</taxon>
        <taxon>Alphaproteobacteria</taxon>
        <taxon>Rhodobacterales</taxon>
        <taxon>Roseobacteraceae</taxon>
        <taxon>Celeribacter</taxon>
    </lineage>
</organism>
<feature type="chain" id="PRO_5046650675" description="Lipoprotein" evidence="1">
    <location>
        <begin position="26"/>
        <end position="146"/>
    </location>
</feature>
<dbReference type="EMBL" id="BAABDF010000007">
    <property type="protein sequence ID" value="GAA3871063.1"/>
    <property type="molecule type" value="Genomic_DNA"/>
</dbReference>
<proteinExistence type="predicted"/>
<sequence>MMTRRAHISLRAICGSALVACTTLAACAMSTEPDVEAGPVSAPKSARFTVVEVLPFDDELVNIFLEGRGFLRKEHMDAFSECAAAGYAQSQGLGFARHLRTNLSNEGGIWRADAVYTISPALPVGQHVIDAETMVESCADRRIPTV</sequence>
<gene>
    <name evidence="2" type="ORF">GCM10022404_21240</name>
</gene>
<protein>
    <recommendedName>
        <fullName evidence="4">Lipoprotein</fullName>
    </recommendedName>
</protein>
<evidence type="ECO:0000313" key="3">
    <source>
        <dbReference type="Proteomes" id="UP001399917"/>
    </source>
</evidence>
<dbReference type="PROSITE" id="PS51257">
    <property type="entry name" value="PROKAR_LIPOPROTEIN"/>
    <property type="match status" value="1"/>
</dbReference>
<evidence type="ECO:0000313" key="2">
    <source>
        <dbReference type="EMBL" id="GAA3871063.1"/>
    </source>
</evidence>
<accession>A0ABP7KCC7</accession>
<comment type="caution">
    <text evidence="2">The sequence shown here is derived from an EMBL/GenBank/DDBJ whole genome shotgun (WGS) entry which is preliminary data.</text>
</comment>
<evidence type="ECO:0000256" key="1">
    <source>
        <dbReference type="SAM" id="SignalP"/>
    </source>
</evidence>
<name>A0ABP7KCC7_9RHOB</name>
<dbReference type="Proteomes" id="UP001399917">
    <property type="component" value="Unassembled WGS sequence"/>
</dbReference>